<feature type="transmembrane region" description="Helical" evidence="1">
    <location>
        <begin position="43"/>
        <end position="64"/>
    </location>
</feature>
<dbReference type="AlphaFoldDB" id="H9BA51"/>
<keyword evidence="1" id="KW-0812">Transmembrane</keyword>
<name>H9BA51_EIMTE</name>
<protein>
    <submittedName>
        <fullName evidence="2">Uncharacterized protein</fullName>
    </submittedName>
</protein>
<proteinExistence type="evidence at transcript level"/>
<evidence type="ECO:0000313" key="2">
    <source>
        <dbReference type="EMBL" id="AET50861.1"/>
    </source>
</evidence>
<keyword evidence="1" id="KW-1133">Transmembrane helix</keyword>
<evidence type="ECO:0000256" key="1">
    <source>
        <dbReference type="SAM" id="Phobius"/>
    </source>
</evidence>
<sequence length="292" mass="32447">MAFENSETKTHVTAESAISSLEYQPQTFRTQLASRRPGLTRNIFAMSVVLTVLTFFITACAHHLKSYKNANTSSRKLAHQPTHFADRNANITGRQPTLPTYEEACGHQGSSENRARRFLNGTGRTQAVRRRTEGGIAGPLLTTAVGAVQQFVRSLLRVPPDISAESIYTFPEIQDYQARASLLRILDFVKGLGKSCPAAVERKFQLIFCGALFEVNVLQLFLRRSSLDIEDLRAFAAELESFLTGAIQLLLRLRSLNTCKTRFKLRADDADSTRGMIFIDVSATRPPAYGSN</sequence>
<organism evidence="2">
    <name type="scientific">Eimeria tenella</name>
    <name type="common">Coccidian parasite</name>
    <dbReference type="NCBI Taxonomy" id="5802"/>
    <lineage>
        <taxon>Eukaryota</taxon>
        <taxon>Sar</taxon>
        <taxon>Alveolata</taxon>
        <taxon>Apicomplexa</taxon>
        <taxon>Conoidasida</taxon>
        <taxon>Coccidia</taxon>
        <taxon>Eucoccidiorida</taxon>
        <taxon>Eimeriorina</taxon>
        <taxon>Eimeriidae</taxon>
        <taxon>Eimeria</taxon>
    </lineage>
</organism>
<accession>H9BA51</accession>
<keyword evidence="1" id="KW-0472">Membrane</keyword>
<dbReference type="EMBL" id="JN987638">
    <property type="protein sequence ID" value="AET50861.1"/>
    <property type="molecule type" value="mRNA"/>
</dbReference>
<dbReference type="VEuPathDB" id="ToxoDB:ETH2_0516300"/>
<reference evidence="2" key="1">
    <citation type="journal article" date="2012" name="BMC Genomics">
        <title>Characterisation of full-length cDNA sequences provides insights into the Eimeria tenella transcriptome.</title>
        <authorList>
            <person name="Amiruddin N."/>
            <person name="Lee X.W."/>
            <person name="Blake D.P."/>
            <person name="Suzuki Y."/>
            <person name="Tay Y.L."/>
            <person name="Lim L.S."/>
            <person name="Tomley F.M."/>
            <person name="Watanabe J."/>
            <person name="Sugimoto C."/>
            <person name="Wan K.L."/>
        </authorList>
    </citation>
    <scope>NUCLEOTIDE SEQUENCE</scope>
    <source>
        <strain evidence="2">Houghton</strain>
    </source>
</reference>